<name>A0AA41QFW8_9MICO</name>
<dbReference type="EMBL" id="JAKGSG010000042">
    <property type="protein sequence ID" value="MCF4122392.1"/>
    <property type="molecule type" value="Genomic_DNA"/>
</dbReference>
<keyword evidence="1" id="KW-0547">Nucleotide-binding</keyword>
<dbReference type="PANTHER" id="PTHR43384">
    <property type="entry name" value="SEPTUM SITE-DETERMINING PROTEIN MIND HOMOLOG, CHLOROPLASTIC-RELATED"/>
    <property type="match status" value="1"/>
</dbReference>
<evidence type="ECO:0008006" key="6">
    <source>
        <dbReference type="Google" id="ProtNLM"/>
    </source>
</evidence>
<dbReference type="Proteomes" id="UP001165405">
    <property type="component" value="Unassembled WGS sequence"/>
</dbReference>
<dbReference type="GO" id="GO:0005829">
    <property type="term" value="C:cytosol"/>
    <property type="evidence" value="ECO:0007669"/>
    <property type="project" value="TreeGrafter"/>
</dbReference>
<evidence type="ECO:0000313" key="5">
    <source>
        <dbReference type="Proteomes" id="UP001165405"/>
    </source>
</evidence>
<dbReference type="SUPFAM" id="SSF52540">
    <property type="entry name" value="P-loop containing nucleoside triphosphate hydrolases"/>
    <property type="match status" value="1"/>
</dbReference>
<dbReference type="AlphaFoldDB" id="A0AA41QFW8"/>
<keyword evidence="5" id="KW-1185">Reference proteome</keyword>
<protein>
    <recommendedName>
        <fullName evidence="6">MinD-like ATPase involved in chromosome partitioning or flagellar assembly</fullName>
    </recommendedName>
</protein>
<reference evidence="4" key="1">
    <citation type="submission" date="2022-01" db="EMBL/GenBank/DDBJ databases">
        <title>Antribacter sp. nov., isolated from Guizhou of China.</title>
        <authorList>
            <person name="Chengliang C."/>
            <person name="Ya Z."/>
        </authorList>
    </citation>
    <scope>NUCLEOTIDE SEQUENCE</scope>
    <source>
        <strain evidence="4">KLBMP 9083</strain>
    </source>
</reference>
<accession>A0AA41QFW8</accession>
<dbReference type="GO" id="GO:0051782">
    <property type="term" value="P:negative regulation of cell division"/>
    <property type="evidence" value="ECO:0007669"/>
    <property type="project" value="TreeGrafter"/>
</dbReference>
<dbReference type="GO" id="GO:0009898">
    <property type="term" value="C:cytoplasmic side of plasma membrane"/>
    <property type="evidence" value="ECO:0007669"/>
    <property type="project" value="TreeGrafter"/>
</dbReference>
<gene>
    <name evidence="4" type="ORF">L1785_15550</name>
</gene>
<feature type="region of interest" description="Disordered" evidence="3">
    <location>
        <begin position="171"/>
        <end position="202"/>
    </location>
</feature>
<dbReference type="InterPro" id="IPR027417">
    <property type="entry name" value="P-loop_NTPase"/>
</dbReference>
<evidence type="ECO:0000256" key="1">
    <source>
        <dbReference type="ARBA" id="ARBA00022741"/>
    </source>
</evidence>
<dbReference type="InterPro" id="IPR050625">
    <property type="entry name" value="ParA/MinD_ATPase"/>
</dbReference>
<dbReference type="PANTHER" id="PTHR43384:SF6">
    <property type="entry name" value="SEPTUM SITE-DETERMINING PROTEIN MIND HOMOLOG, CHLOROPLASTIC"/>
    <property type="match status" value="1"/>
</dbReference>
<proteinExistence type="predicted"/>
<organism evidence="4 5">
    <name type="scientific">Antribacter soli</name>
    <dbReference type="NCBI Taxonomy" id="2910976"/>
    <lineage>
        <taxon>Bacteria</taxon>
        <taxon>Bacillati</taxon>
        <taxon>Actinomycetota</taxon>
        <taxon>Actinomycetes</taxon>
        <taxon>Micrococcales</taxon>
        <taxon>Promicromonosporaceae</taxon>
        <taxon>Antribacter</taxon>
    </lineage>
</organism>
<keyword evidence="2" id="KW-0067">ATP-binding</keyword>
<evidence type="ECO:0000313" key="4">
    <source>
        <dbReference type="EMBL" id="MCF4122392.1"/>
    </source>
</evidence>
<evidence type="ECO:0000256" key="2">
    <source>
        <dbReference type="ARBA" id="ARBA00022840"/>
    </source>
</evidence>
<dbReference type="Gene3D" id="3.40.50.300">
    <property type="entry name" value="P-loop containing nucleotide triphosphate hydrolases"/>
    <property type="match status" value="1"/>
</dbReference>
<dbReference type="RefSeq" id="WP_236090189.1">
    <property type="nucleotide sequence ID" value="NZ_JAKGSG010000042.1"/>
</dbReference>
<dbReference type="GO" id="GO:0016887">
    <property type="term" value="F:ATP hydrolysis activity"/>
    <property type="evidence" value="ECO:0007669"/>
    <property type="project" value="TreeGrafter"/>
</dbReference>
<sequence>MTERVVTVLCAVRGPDETAVVTVLGAAGAAVTVTRRCAELAELLAAAEAGAGVVAVVSVDLPGLDREAVARLRRAGTRVVVLADGHASAGRVSGLGPDAVVPGWPVDPEGLLAAVRDETVAGPTVAEPPVPDGGRPGAVVAVWGPAGSPGRTTTAIELAAALAGLPDRAGTGGAPTASGVRLPTRPGAGVRARRGRRPTGPRDTVLLVDADTYASSVATRLGLLDDAPGLAAAARAAGQGVLDLVTLARHSPVALPGVRVLTGITRPARWPELPASALEVVWERARELVTWTVVDCGPVLEADELLMYDTHAPQRNAATLAALAAADVVVVVGAADPVGLQRLVRGLEDLREAPVAVAGVRVVVANRVRAGAAGPRPEAAVRDALARYAGVVDLHVVPDDPAGADAALLAGRALAERVPGSPARAAFAALAERVRGLVPAARSAIGPATAD</sequence>
<comment type="caution">
    <text evidence="4">The sequence shown here is derived from an EMBL/GenBank/DDBJ whole genome shotgun (WGS) entry which is preliminary data.</text>
</comment>
<dbReference type="GO" id="GO:0005524">
    <property type="term" value="F:ATP binding"/>
    <property type="evidence" value="ECO:0007669"/>
    <property type="project" value="UniProtKB-KW"/>
</dbReference>
<evidence type="ECO:0000256" key="3">
    <source>
        <dbReference type="SAM" id="MobiDB-lite"/>
    </source>
</evidence>